<dbReference type="EMBL" id="JAPFFF010000021">
    <property type="protein sequence ID" value="KAK8854002.1"/>
    <property type="molecule type" value="Genomic_DNA"/>
</dbReference>
<proteinExistence type="predicted"/>
<dbReference type="Pfam" id="PF04063">
    <property type="entry name" value="DUF383"/>
    <property type="match status" value="1"/>
</dbReference>
<dbReference type="Gene3D" id="1.25.10.10">
    <property type="entry name" value="Leucine-rich Repeat Variant"/>
    <property type="match status" value="1"/>
</dbReference>
<evidence type="ECO:0000313" key="4">
    <source>
        <dbReference type="Proteomes" id="UP001470230"/>
    </source>
</evidence>
<accession>A0ABR2HWH5</accession>
<dbReference type="PANTHER" id="PTHR13387:SF9">
    <property type="entry name" value="PROTEIN HGH1 HOMOLOG"/>
    <property type="match status" value="1"/>
</dbReference>
<gene>
    <name evidence="3" type="ORF">M9Y10_016551</name>
</gene>
<dbReference type="InterPro" id="IPR007205">
    <property type="entry name" value="Protein_HGH1_N"/>
</dbReference>
<evidence type="ECO:0000256" key="1">
    <source>
        <dbReference type="SAM" id="MobiDB-lite"/>
    </source>
</evidence>
<dbReference type="InterPro" id="IPR039717">
    <property type="entry name" value="Hgh1"/>
</dbReference>
<evidence type="ECO:0000313" key="3">
    <source>
        <dbReference type="EMBL" id="KAK8854002.1"/>
    </source>
</evidence>
<name>A0ABR2HWH5_9EUKA</name>
<dbReference type="InterPro" id="IPR016024">
    <property type="entry name" value="ARM-type_fold"/>
</dbReference>
<dbReference type="PANTHER" id="PTHR13387">
    <property type="entry name" value="PROTEIN HGH1 HOMOLOG"/>
    <property type="match status" value="1"/>
</dbReference>
<dbReference type="SUPFAM" id="SSF48371">
    <property type="entry name" value="ARM repeat"/>
    <property type="match status" value="1"/>
</dbReference>
<dbReference type="Proteomes" id="UP001470230">
    <property type="component" value="Unassembled WGS sequence"/>
</dbReference>
<protein>
    <submittedName>
        <fullName evidence="3">Protein hgh1</fullName>
    </submittedName>
</protein>
<sequence>MDETIKQLKQFLQKPEENILIQATEIVKNHSSTAENSKQLEELIPDILRLTSSTNQEIAKNSITTLINMTSHLPSAIDKIIGLKGVTRMMDEVISHNATLVHDRLMLLTNLTTQNSGILQILDLNDKDLKGQRLLRLAIRFSSPPDAFSIPKAEPLRGMNLIAQSSVDDYEYAAMVLMNATLMPEGRQIFFSTPEFFMPSLLDAISGDNPIRKEGIIGVIRNLCFDSSKHEFLLTKARILPAIIRPLITKKIEDNITAAEMLHKAFPGLVFGEPEPLAINRHNLLETLLLLAQSEYAKNYLINHHVIFVLRELDDYETDEENKLIGLRVGGILLGPVDDKKEENENNDDDDTNPGDVD</sequence>
<feature type="region of interest" description="Disordered" evidence="1">
    <location>
        <begin position="337"/>
        <end position="358"/>
    </location>
</feature>
<dbReference type="InterPro" id="IPR011989">
    <property type="entry name" value="ARM-like"/>
</dbReference>
<comment type="caution">
    <text evidence="3">The sequence shown here is derived from an EMBL/GenBank/DDBJ whole genome shotgun (WGS) entry which is preliminary data.</text>
</comment>
<feature type="domain" description="Protein HGH1 N-terminal" evidence="2">
    <location>
        <begin position="94"/>
        <end position="252"/>
    </location>
</feature>
<organism evidence="3 4">
    <name type="scientific">Tritrichomonas musculus</name>
    <dbReference type="NCBI Taxonomy" id="1915356"/>
    <lineage>
        <taxon>Eukaryota</taxon>
        <taxon>Metamonada</taxon>
        <taxon>Parabasalia</taxon>
        <taxon>Tritrichomonadida</taxon>
        <taxon>Tritrichomonadidae</taxon>
        <taxon>Tritrichomonas</taxon>
    </lineage>
</organism>
<evidence type="ECO:0000259" key="2">
    <source>
        <dbReference type="Pfam" id="PF04063"/>
    </source>
</evidence>
<feature type="compositionally biased region" description="Acidic residues" evidence="1">
    <location>
        <begin position="345"/>
        <end position="358"/>
    </location>
</feature>
<keyword evidence="4" id="KW-1185">Reference proteome</keyword>
<reference evidence="3 4" key="1">
    <citation type="submission" date="2024-04" db="EMBL/GenBank/DDBJ databases">
        <title>Tritrichomonas musculus Genome.</title>
        <authorList>
            <person name="Alves-Ferreira E."/>
            <person name="Grigg M."/>
            <person name="Lorenzi H."/>
            <person name="Galac M."/>
        </authorList>
    </citation>
    <scope>NUCLEOTIDE SEQUENCE [LARGE SCALE GENOMIC DNA]</scope>
    <source>
        <strain evidence="3 4">EAF2021</strain>
    </source>
</reference>